<dbReference type="Pfam" id="PF05258">
    <property type="entry name" value="DciA"/>
    <property type="match status" value="1"/>
</dbReference>
<comment type="caution">
    <text evidence="2">The sequence shown here is derived from an EMBL/GenBank/DDBJ whole genome shotgun (WGS) entry which is preliminary data.</text>
</comment>
<name>A0A3A1WPT6_9HYPH</name>
<dbReference type="EMBL" id="QYRN01000001">
    <property type="protein sequence ID" value="RIY03410.1"/>
    <property type="molecule type" value="Genomic_DNA"/>
</dbReference>
<feature type="compositionally biased region" description="Pro residues" evidence="1">
    <location>
        <begin position="1"/>
        <end position="11"/>
    </location>
</feature>
<evidence type="ECO:0000256" key="1">
    <source>
        <dbReference type="SAM" id="MobiDB-lite"/>
    </source>
</evidence>
<protein>
    <submittedName>
        <fullName evidence="2">DUF721 domain-containing protein</fullName>
    </submittedName>
</protein>
<evidence type="ECO:0000313" key="3">
    <source>
        <dbReference type="Proteomes" id="UP000265750"/>
    </source>
</evidence>
<organism evidence="2 3">
    <name type="scientific">Aureimonas flava</name>
    <dbReference type="NCBI Taxonomy" id="2320271"/>
    <lineage>
        <taxon>Bacteria</taxon>
        <taxon>Pseudomonadati</taxon>
        <taxon>Pseudomonadota</taxon>
        <taxon>Alphaproteobacteria</taxon>
        <taxon>Hyphomicrobiales</taxon>
        <taxon>Aurantimonadaceae</taxon>
        <taxon>Aureimonas</taxon>
    </lineage>
</organism>
<proteinExistence type="predicted"/>
<dbReference type="Proteomes" id="UP000265750">
    <property type="component" value="Unassembled WGS sequence"/>
</dbReference>
<dbReference type="AlphaFoldDB" id="A0A3A1WPT6"/>
<keyword evidence="3" id="KW-1185">Reference proteome</keyword>
<dbReference type="InterPro" id="IPR007922">
    <property type="entry name" value="DciA-like"/>
</dbReference>
<gene>
    <name evidence="2" type="ORF">D3218_01205</name>
</gene>
<sequence>MTSPTGKPPAGKPAGRPPRRAARPIGDLVSRLVEPVVARKAGMSLDLLGAWPEIVGPRLEEGCRPEKLVWPKGYGDETSEPATLVIACEGAFALRLQHEVQTILSRVNDFFGYRAVSKVKIVQRAVRIVRPSRKPAVAPLDATHRETIRDATSRIESDRLREALERLGETVIGRNAAARDPRRR</sequence>
<dbReference type="PIRSF" id="PIRSF032064">
    <property type="entry name" value="UCP032064"/>
    <property type="match status" value="1"/>
</dbReference>
<feature type="region of interest" description="Disordered" evidence="1">
    <location>
        <begin position="1"/>
        <end position="22"/>
    </location>
</feature>
<dbReference type="RefSeq" id="WP_119538068.1">
    <property type="nucleotide sequence ID" value="NZ_QYRN01000001.1"/>
</dbReference>
<reference evidence="3" key="1">
    <citation type="submission" date="2018-09" db="EMBL/GenBank/DDBJ databases">
        <authorList>
            <person name="Tuo L."/>
        </authorList>
    </citation>
    <scope>NUCLEOTIDE SEQUENCE [LARGE SCALE GENOMIC DNA]</scope>
    <source>
        <strain evidence="3">M2BS4Y-1</strain>
    </source>
</reference>
<accession>A0A3A1WPT6</accession>
<dbReference type="OrthoDB" id="7160947at2"/>
<evidence type="ECO:0000313" key="2">
    <source>
        <dbReference type="EMBL" id="RIY03410.1"/>
    </source>
</evidence>
<dbReference type="InterPro" id="IPR010593">
    <property type="entry name" value="DUF1159"/>
</dbReference>